<protein>
    <recommendedName>
        <fullName evidence="1">Vps52 C-terminal domain-containing protein</fullName>
    </recommendedName>
</protein>
<dbReference type="GO" id="GO:0005829">
    <property type="term" value="C:cytosol"/>
    <property type="evidence" value="ECO:0007669"/>
    <property type="project" value="GOC"/>
</dbReference>
<dbReference type="AlphaFoldDB" id="A0AAV2SDV6"/>
<dbReference type="GO" id="GO:0007041">
    <property type="term" value="P:lysosomal transport"/>
    <property type="evidence" value="ECO:0007669"/>
    <property type="project" value="TreeGrafter"/>
</dbReference>
<feature type="domain" description="Vps52 C-terminal" evidence="1">
    <location>
        <begin position="1"/>
        <end position="93"/>
    </location>
</feature>
<dbReference type="PANTHER" id="PTHR14190:SF7">
    <property type="entry name" value="VACUOLAR PROTEIN SORTING-ASSOCIATED PROTEIN 52 HOMOLOG"/>
    <property type="match status" value="1"/>
</dbReference>
<gene>
    <name evidence="2" type="ORF">MNOR_LOCUS35115</name>
</gene>
<dbReference type="EMBL" id="CAXKWB010057084">
    <property type="protein sequence ID" value="CAL4179189.1"/>
    <property type="molecule type" value="Genomic_DNA"/>
</dbReference>
<proteinExistence type="predicted"/>
<dbReference type="InterPro" id="IPR048361">
    <property type="entry name" value="Vps52_C"/>
</dbReference>
<sequence length="215" mass="24998">ISRRYAEFSGAVMVLHDKFPCEGVDGLMLQLQDEVEKVILKMAAVFQQRKDQLIFLINNYDMMLTILSEKTREDSRECERLKELLAGRTSEYIEEVLAPHFGGMLTFVRETDHLIANNNIQALKEYEKKVVPLVRLFSQTWRKSVEKLHNEVMQCFSNFRTGTLVLQRALEALITAHHTFNRVLAHQAFAHLNIKQDIVNSHHLIVEAKKYKPTF</sequence>
<evidence type="ECO:0000313" key="2">
    <source>
        <dbReference type="EMBL" id="CAL4179189.1"/>
    </source>
</evidence>
<name>A0AAV2SDV6_MEGNR</name>
<dbReference type="GO" id="GO:0006896">
    <property type="term" value="P:Golgi to vacuole transport"/>
    <property type="evidence" value="ECO:0007669"/>
    <property type="project" value="TreeGrafter"/>
</dbReference>
<dbReference type="GO" id="GO:0000938">
    <property type="term" value="C:GARP complex"/>
    <property type="evidence" value="ECO:0007669"/>
    <property type="project" value="TreeGrafter"/>
</dbReference>
<accession>A0AAV2SDV6</accession>
<evidence type="ECO:0000259" key="1">
    <source>
        <dbReference type="Pfam" id="PF20655"/>
    </source>
</evidence>
<dbReference type="InterPro" id="IPR007258">
    <property type="entry name" value="Vps52"/>
</dbReference>
<organism evidence="2 3">
    <name type="scientific">Meganyctiphanes norvegica</name>
    <name type="common">Northern krill</name>
    <name type="synonym">Thysanopoda norvegica</name>
    <dbReference type="NCBI Taxonomy" id="48144"/>
    <lineage>
        <taxon>Eukaryota</taxon>
        <taxon>Metazoa</taxon>
        <taxon>Ecdysozoa</taxon>
        <taxon>Arthropoda</taxon>
        <taxon>Crustacea</taxon>
        <taxon>Multicrustacea</taxon>
        <taxon>Malacostraca</taxon>
        <taxon>Eumalacostraca</taxon>
        <taxon>Eucarida</taxon>
        <taxon>Euphausiacea</taxon>
        <taxon>Euphausiidae</taxon>
        <taxon>Meganyctiphanes</taxon>
    </lineage>
</organism>
<reference evidence="2 3" key="1">
    <citation type="submission" date="2024-05" db="EMBL/GenBank/DDBJ databases">
        <authorList>
            <person name="Wallberg A."/>
        </authorList>
    </citation>
    <scope>NUCLEOTIDE SEQUENCE [LARGE SCALE GENOMIC DNA]</scope>
</reference>
<dbReference type="GO" id="GO:0032456">
    <property type="term" value="P:endocytic recycling"/>
    <property type="evidence" value="ECO:0007669"/>
    <property type="project" value="TreeGrafter"/>
</dbReference>
<dbReference type="PANTHER" id="PTHR14190">
    <property type="entry name" value="SUPPRESSOR OF ACTIN MUTATIONS 2/VACUOLAR PROTEIN SORTING 52"/>
    <property type="match status" value="1"/>
</dbReference>
<dbReference type="GO" id="GO:0019905">
    <property type="term" value="F:syntaxin binding"/>
    <property type="evidence" value="ECO:0007669"/>
    <property type="project" value="TreeGrafter"/>
</dbReference>
<dbReference type="Proteomes" id="UP001497623">
    <property type="component" value="Unassembled WGS sequence"/>
</dbReference>
<evidence type="ECO:0000313" key="3">
    <source>
        <dbReference type="Proteomes" id="UP001497623"/>
    </source>
</evidence>
<dbReference type="GO" id="GO:0042147">
    <property type="term" value="P:retrograde transport, endosome to Golgi"/>
    <property type="evidence" value="ECO:0007669"/>
    <property type="project" value="TreeGrafter"/>
</dbReference>
<feature type="non-terminal residue" evidence="2">
    <location>
        <position position="1"/>
    </location>
</feature>
<keyword evidence="3" id="KW-1185">Reference proteome</keyword>
<comment type="caution">
    <text evidence="2">The sequence shown here is derived from an EMBL/GenBank/DDBJ whole genome shotgun (WGS) entry which is preliminary data.</text>
</comment>
<dbReference type="Pfam" id="PF20655">
    <property type="entry name" value="Vps52_C"/>
    <property type="match status" value="1"/>
</dbReference>